<dbReference type="AlphaFoldDB" id="A0A2G5S9J9"/>
<protein>
    <submittedName>
        <fullName evidence="1">Uncharacterized protein</fullName>
    </submittedName>
</protein>
<evidence type="ECO:0000313" key="2">
    <source>
        <dbReference type="Proteomes" id="UP000230233"/>
    </source>
</evidence>
<comment type="caution">
    <text evidence="1">The sequence shown here is derived from an EMBL/GenBank/DDBJ whole genome shotgun (WGS) entry which is preliminary data.</text>
</comment>
<sequence>MNGDKRSYETIERPYRRYMDLWRICWHGMPNHLQTPDILISGVVSVHFKFDVYNFLNNFSSFSLSKYQFGKVQP</sequence>
<dbReference type="Proteomes" id="UP000230233">
    <property type="component" value="Unassembled WGS sequence"/>
</dbReference>
<accession>A0A2G5S9J9</accession>
<proteinExistence type="predicted"/>
<keyword evidence="2" id="KW-1185">Reference proteome</keyword>
<name>A0A2G5S9J9_9PELO</name>
<organism evidence="1 2">
    <name type="scientific">Caenorhabditis nigoni</name>
    <dbReference type="NCBI Taxonomy" id="1611254"/>
    <lineage>
        <taxon>Eukaryota</taxon>
        <taxon>Metazoa</taxon>
        <taxon>Ecdysozoa</taxon>
        <taxon>Nematoda</taxon>
        <taxon>Chromadorea</taxon>
        <taxon>Rhabditida</taxon>
        <taxon>Rhabditina</taxon>
        <taxon>Rhabditomorpha</taxon>
        <taxon>Rhabditoidea</taxon>
        <taxon>Rhabditidae</taxon>
        <taxon>Peloderinae</taxon>
        <taxon>Caenorhabditis</taxon>
    </lineage>
</organism>
<gene>
    <name evidence="1" type="ORF">B9Z55_028878</name>
</gene>
<reference evidence="2" key="1">
    <citation type="submission" date="2017-10" db="EMBL/GenBank/DDBJ databases">
        <title>Rapid genome shrinkage in a self-fertile nematode reveals novel sperm competition proteins.</title>
        <authorList>
            <person name="Yin D."/>
            <person name="Schwarz E.M."/>
            <person name="Thomas C.G."/>
            <person name="Felde R.L."/>
            <person name="Korf I.F."/>
            <person name="Cutter A.D."/>
            <person name="Schartner C.M."/>
            <person name="Ralston E.J."/>
            <person name="Meyer B.J."/>
            <person name="Haag E.S."/>
        </authorList>
    </citation>
    <scope>NUCLEOTIDE SEQUENCE [LARGE SCALE GENOMIC DNA]</scope>
    <source>
        <strain evidence="2">JU1422</strain>
    </source>
</reference>
<dbReference type="EMBL" id="PDUG01000046">
    <property type="protein sequence ID" value="PIC11738.1"/>
    <property type="molecule type" value="Genomic_DNA"/>
</dbReference>
<evidence type="ECO:0000313" key="1">
    <source>
        <dbReference type="EMBL" id="PIC11738.1"/>
    </source>
</evidence>